<gene>
    <name evidence="10" type="ORF">EIP91_011644</name>
</gene>
<dbReference type="PANTHER" id="PTHR24305:SF187">
    <property type="entry name" value="P450, PUTATIVE (EUROFUNG)-RELATED"/>
    <property type="match status" value="1"/>
</dbReference>
<evidence type="ECO:0000256" key="5">
    <source>
        <dbReference type="ARBA" id="ARBA00023002"/>
    </source>
</evidence>
<comment type="similarity">
    <text evidence="3">Belongs to the cytochrome P450 family.</text>
</comment>
<keyword evidence="8" id="KW-0349">Heme</keyword>
<evidence type="ECO:0000313" key="10">
    <source>
        <dbReference type="EMBL" id="TCD68033.1"/>
    </source>
</evidence>
<dbReference type="InterPro" id="IPR050121">
    <property type="entry name" value="Cytochrome_P450_monoxygenase"/>
</dbReference>
<proteinExistence type="inferred from homology"/>
<keyword evidence="6 8" id="KW-0408">Iron</keyword>
<comment type="caution">
    <text evidence="10">The sequence shown here is derived from an EMBL/GenBank/DDBJ whole genome shotgun (WGS) entry which is preliminary data.</text>
</comment>
<dbReference type="AlphaFoldDB" id="A0A4R0RM03"/>
<dbReference type="SUPFAM" id="SSF48264">
    <property type="entry name" value="Cytochrome P450"/>
    <property type="match status" value="1"/>
</dbReference>
<dbReference type="Pfam" id="PF00067">
    <property type="entry name" value="p450"/>
    <property type="match status" value="1"/>
</dbReference>
<feature type="transmembrane region" description="Helical" evidence="9">
    <location>
        <begin position="72"/>
        <end position="92"/>
    </location>
</feature>
<dbReference type="PRINTS" id="PR00463">
    <property type="entry name" value="EP450I"/>
</dbReference>
<evidence type="ECO:0000256" key="2">
    <source>
        <dbReference type="ARBA" id="ARBA00005179"/>
    </source>
</evidence>
<dbReference type="InterPro" id="IPR001128">
    <property type="entry name" value="Cyt_P450"/>
</dbReference>
<evidence type="ECO:0000313" key="11">
    <source>
        <dbReference type="Proteomes" id="UP000292702"/>
    </source>
</evidence>
<keyword evidence="11" id="KW-1185">Reference proteome</keyword>
<dbReference type="GO" id="GO:0020037">
    <property type="term" value="F:heme binding"/>
    <property type="evidence" value="ECO:0007669"/>
    <property type="project" value="InterPro"/>
</dbReference>
<dbReference type="InterPro" id="IPR002401">
    <property type="entry name" value="Cyt_P450_E_grp-I"/>
</dbReference>
<dbReference type="Gene3D" id="1.10.630.10">
    <property type="entry name" value="Cytochrome P450"/>
    <property type="match status" value="1"/>
</dbReference>
<reference evidence="10 11" key="1">
    <citation type="submission" date="2018-11" db="EMBL/GenBank/DDBJ databases">
        <title>Genome assembly of Steccherinum ochraceum LE-BIN_3174, the white-rot fungus of the Steccherinaceae family (The Residual Polyporoid clade, Polyporales, Basidiomycota).</title>
        <authorList>
            <person name="Fedorova T.V."/>
            <person name="Glazunova O.A."/>
            <person name="Landesman E.O."/>
            <person name="Moiseenko K.V."/>
            <person name="Psurtseva N.V."/>
            <person name="Savinova O.S."/>
            <person name="Shakhova N.V."/>
            <person name="Tyazhelova T.V."/>
            <person name="Vasina D.V."/>
        </authorList>
    </citation>
    <scope>NUCLEOTIDE SEQUENCE [LARGE SCALE GENOMIC DNA]</scope>
    <source>
        <strain evidence="10 11">LE-BIN_3174</strain>
    </source>
</reference>
<feature type="transmembrane region" description="Helical" evidence="9">
    <location>
        <begin position="20"/>
        <end position="36"/>
    </location>
</feature>
<dbReference type="STRING" id="92696.A0A4R0RM03"/>
<dbReference type="InterPro" id="IPR036396">
    <property type="entry name" value="Cyt_P450_sf"/>
</dbReference>
<keyword evidence="9" id="KW-1133">Transmembrane helix</keyword>
<keyword evidence="7" id="KW-0503">Monooxygenase</keyword>
<evidence type="ECO:0000256" key="6">
    <source>
        <dbReference type="ARBA" id="ARBA00023004"/>
    </source>
</evidence>
<sequence length="554" mass="62555">MTGKITGQFELMATDMSPKNAALLTVGVALLTHFIFNRYEPILFAIISFLLVLVPLCLSLPFQNSYGVSSSIGLSFTIYHATLLASIAVYRLSPFHPLARYPGPVLNKLSSWWLLRIGLSGKRHVFIQDTHRRYNSDVVRIGPNELSIVDPDAVIPVLGPNGLPKGPAWDGHVRHSPIRPVISWRNVLTHSKSRRGWMRAFSTTAVKEYEPILIDRVSQLVELIKSHEGRTANLSQLFRLFTYDFMEDMAFGGGTEVMRDGDTHGMVAFLRQAVEAMAIAEAVPWLSYYIPSTFHRFYMTSLLRAQERVQKGSANKDAFYYLNNEGGMAQEPHPVLVAVEGPLIIIAGSDTTSSTLSNILWCIIAHPEVYRKLQAEVDRFYPPGESALNSTYHADMKYLDAVVNEVLRLYPTMPSNGQRASQDQGIHANSIYIPPHTSVRIHIWTMWRDPRNFYPLTESFWPERWLIAQDPSLFDGKFVHNSESFNPFSYGPASCAGRNLATKELRMVVCHLLQQVDLTFAEGYDPTEWEEKLRDPFTLQTGPLPVNVTPRIKT</sequence>
<evidence type="ECO:0000256" key="4">
    <source>
        <dbReference type="ARBA" id="ARBA00022723"/>
    </source>
</evidence>
<keyword evidence="5" id="KW-0560">Oxidoreductase</keyword>
<dbReference type="EMBL" id="RWJN01000078">
    <property type="protein sequence ID" value="TCD68033.1"/>
    <property type="molecule type" value="Genomic_DNA"/>
</dbReference>
<dbReference type="GO" id="GO:0004497">
    <property type="term" value="F:monooxygenase activity"/>
    <property type="evidence" value="ECO:0007669"/>
    <property type="project" value="UniProtKB-KW"/>
</dbReference>
<dbReference type="OrthoDB" id="6692864at2759"/>
<evidence type="ECO:0000256" key="3">
    <source>
        <dbReference type="ARBA" id="ARBA00010617"/>
    </source>
</evidence>
<dbReference type="GO" id="GO:0005506">
    <property type="term" value="F:iron ion binding"/>
    <property type="evidence" value="ECO:0007669"/>
    <property type="project" value="InterPro"/>
</dbReference>
<protein>
    <recommendedName>
        <fullName evidence="12">Cytochrome P450</fullName>
    </recommendedName>
</protein>
<evidence type="ECO:0000256" key="7">
    <source>
        <dbReference type="ARBA" id="ARBA00023033"/>
    </source>
</evidence>
<evidence type="ECO:0000256" key="9">
    <source>
        <dbReference type="SAM" id="Phobius"/>
    </source>
</evidence>
<evidence type="ECO:0000256" key="1">
    <source>
        <dbReference type="ARBA" id="ARBA00001971"/>
    </source>
</evidence>
<evidence type="ECO:0008006" key="12">
    <source>
        <dbReference type="Google" id="ProtNLM"/>
    </source>
</evidence>
<comment type="pathway">
    <text evidence="2">Secondary metabolite biosynthesis.</text>
</comment>
<evidence type="ECO:0000256" key="8">
    <source>
        <dbReference type="PIRSR" id="PIRSR602401-1"/>
    </source>
</evidence>
<keyword evidence="4 8" id="KW-0479">Metal-binding</keyword>
<feature type="binding site" description="axial binding residue" evidence="8">
    <location>
        <position position="495"/>
    </location>
    <ligand>
        <name>heme</name>
        <dbReference type="ChEBI" id="CHEBI:30413"/>
    </ligand>
    <ligandPart>
        <name>Fe</name>
        <dbReference type="ChEBI" id="CHEBI:18248"/>
    </ligandPart>
</feature>
<keyword evidence="9" id="KW-0812">Transmembrane</keyword>
<keyword evidence="9" id="KW-0472">Membrane</keyword>
<name>A0A4R0RM03_9APHY</name>
<accession>A0A4R0RM03</accession>
<feature type="transmembrane region" description="Helical" evidence="9">
    <location>
        <begin position="42"/>
        <end position="60"/>
    </location>
</feature>
<dbReference type="GO" id="GO:0016705">
    <property type="term" value="F:oxidoreductase activity, acting on paired donors, with incorporation or reduction of molecular oxygen"/>
    <property type="evidence" value="ECO:0007669"/>
    <property type="project" value="InterPro"/>
</dbReference>
<dbReference type="PRINTS" id="PR00385">
    <property type="entry name" value="P450"/>
</dbReference>
<dbReference type="PANTHER" id="PTHR24305">
    <property type="entry name" value="CYTOCHROME P450"/>
    <property type="match status" value="1"/>
</dbReference>
<comment type="cofactor">
    <cofactor evidence="1 8">
        <name>heme</name>
        <dbReference type="ChEBI" id="CHEBI:30413"/>
    </cofactor>
</comment>
<organism evidence="10 11">
    <name type="scientific">Steccherinum ochraceum</name>
    <dbReference type="NCBI Taxonomy" id="92696"/>
    <lineage>
        <taxon>Eukaryota</taxon>
        <taxon>Fungi</taxon>
        <taxon>Dikarya</taxon>
        <taxon>Basidiomycota</taxon>
        <taxon>Agaricomycotina</taxon>
        <taxon>Agaricomycetes</taxon>
        <taxon>Polyporales</taxon>
        <taxon>Steccherinaceae</taxon>
        <taxon>Steccherinum</taxon>
    </lineage>
</organism>
<dbReference type="Proteomes" id="UP000292702">
    <property type="component" value="Unassembled WGS sequence"/>
</dbReference>